<name>A0A2A4XDL6_9GAMM</name>
<evidence type="ECO:0000313" key="2">
    <source>
        <dbReference type="EMBL" id="PCI80594.1"/>
    </source>
</evidence>
<dbReference type="GO" id="GO:0005829">
    <property type="term" value="C:cytosol"/>
    <property type="evidence" value="ECO:0007669"/>
    <property type="project" value="TreeGrafter"/>
</dbReference>
<dbReference type="EMBL" id="NVUL01000009">
    <property type="protein sequence ID" value="PCI80594.1"/>
    <property type="molecule type" value="Genomic_DNA"/>
</dbReference>
<protein>
    <submittedName>
        <fullName evidence="2">Glutamine amidotransferase</fullName>
    </submittedName>
</protein>
<dbReference type="AlphaFoldDB" id="A0A2A4XDL6"/>
<gene>
    <name evidence="2" type="ORF">COB20_02895</name>
</gene>
<comment type="caution">
    <text evidence="2">The sequence shown here is derived from an EMBL/GenBank/DDBJ whole genome shotgun (WGS) entry which is preliminary data.</text>
</comment>
<feature type="domain" description="Glutamine amidotransferase" evidence="1">
    <location>
        <begin position="32"/>
        <end position="195"/>
    </location>
</feature>
<sequence>MTKPFLIIQLRPEDATADNELAAIKRYGQLNDDEVQRLRAEQSGLQDIDLDLYSAIIVGGSPFDISTPADKKSPTQLEVESGFRKLFDDVVARDFPFLGCCSGNGLLGSYLGAPISAKYAEPVGGTTIQLSEEGRRDPLLEGFPETFRVLLGHKEACDSTPPGAVLLASNAACPVQMFRVKNNIYATQFHPEADAEGFTVRINIYKDYGYFPADSAEKLIAAIENEKAPEAQLLLKRFVDIYRF</sequence>
<dbReference type="InterPro" id="IPR044992">
    <property type="entry name" value="ChyE-like"/>
</dbReference>
<dbReference type="CDD" id="cd01741">
    <property type="entry name" value="GATase1_1"/>
    <property type="match status" value="1"/>
</dbReference>
<keyword evidence="2" id="KW-0808">Transferase</keyword>
<reference evidence="3" key="1">
    <citation type="submission" date="2017-08" db="EMBL/GenBank/DDBJ databases">
        <title>A dynamic microbial community with high functional redundancy inhabits the cold, oxic subseafloor aquifer.</title>
        <authorList>
            <person name="Tully B.J."/>
            <person name="Wheat C.G."/>
            <person name="Glazer B.T."/>
            <person name="Huber J.A."/>
        </authorList>
    </citation>
    <scope>NUCLEOTIDE SEQUENCE [LARGE SCALE GENOMIC DNA]</scope>
</reference>
<organism evidence="2 3">
    <name type="scientific">SAR86 cluster bacterium</name>
    <dbReference type="NCBI Taxonomy" id="2030880"/>
    <lineage>
        <taxon>Bacteria</taxon>
        <taxon>Pseudomonadati</taxon>
        <taxon>Pseudomonadota</taxon>
        <taxon>Gammaproteobacteria</taxon>
        <taxon>SAR86 cluster</taxon>
    </lineage>
</organism>
<accession>A0A2A4XDL6</accession>
<dbReference type="PROSITE" id="PS51273">
    <property type="entry name" value="GATASE_TYPE_1"/>
    <property type="match status" value="1"/>
</dbReference>
<dbReference type="Proteomes" id="UP000218767">
    <property type="component" value="Unassembled WGS sequence"/>
</dbReference>
<proteinExistence type="predicted"/>
<dbReference type="InterPro" id="IPR029062">
    <property type="entry name" value="Class_I_gatase-like"/>
</dbReference>
<dbReference type="GO" id="GO:0016740">
    <property type="term" value="F:transferase activity"/>
    <property type="evidence" value="ECO:0007669"/>
    <property type="project" value="UniProtKB-KW"/>
</dbReference>
<keyword evidence="2" id="KW-0315">Glutamine amidotransferase</keyword>
<dbReference type="InterPro" id="IPR017926">
    <property type="entry name" value="GATASE"/>
</dbReference>
<dbReference type="NCBIfam" id="NF005743">
    <property type="entry name" value="PRK07567.1"/>
    <property type="match status" value="1"/>
</dbReference>
<dbReference type="SUPFAM" id="SSF52317">
    <property type="entry name" value="Class I glutamine amidotransferase-like"/>
    <property type="match status" value="1"/>
</dbReference>
<dbReference type="PANTHER" id="PTHR42695">
    <property type="entry name" value="GLUTAMINE AMIDOTRANSFERASE YLR126C-RELATED"/>
    <property type="match status" value="1"/>
</dbReference>
<evidence type="ECO:0000313" key="3">
    <source>
        <dbReference type="Proteomes" id="UP000218767"/>
    </source>
</evidence>
<evidence type="ECO:0000259" key="1">
    <source>
        <dbReference type="Pfam" id="PF00117"/>
    </source>
</evidence>
<dbReference type="Pfam" id="PF00117">
    <property type="entry name" value="GATase"/>
    <property type="match status" value="1"/>
</dbReference>
<dbReference type="Gene3D" id="3.40.50.880">
    <property type="match status" value="1"/>
</dbReference>
<dbReference type="PANTHER" id="PTHR42695:SF5">
    <property type="entry name" value="GLUTAMINE AMIDOTRANSFERASE YLR126C-RELATED"/>
    <property type="match status" value="1"/>
</dbReference>